<proteinExistence type="predicted"/>
<organism evidence="1 2">
    <name type="scientific">Brachionus plicatilis</name>
    <name type="common">Marine rotifer</name>
    <name type="synonym">Brachionus muelleri</name>
    <dbReference type="NCBI Taxonomy" id="10195"/>
    <lineage>
        <taxon>Eukaryota</taxon>
        <taxon>Metazoa</taxon>
        <taxon>Spiralia</taxon>
        <taxon>Gnathifera</taxon>
        <taxon>Rotifera</taxon>
        <taxon>Eurotatoria</taxon>
        <taxon>Monogononta</taxon>
        <taxon>Pseudotrocha</taxon>
        <taxon>Ploima</taxon>
        <taxon>Brachionidae</taxon>
        <taxon>Brachionus</taxon>
    </lineage>
</organism>
<gene>
    <name evidence="1" type="ORF">BpHYR1_053917</name>
</gene>
<keyword evidence="2" id="KW-1185">Reference proteome</keyword>
<accession>A0A3M7QC06</accession>
<dbReference type="EMBL" id="REGN01006614">
    <property type="protein sequence ID" value="RNA08833.1"/>
    <property type="molecule type" value="Genomic_DNA"/>
</dbReference>
<evidence type="ECO:0000313" key="2">
    <source>
        <dbReference type="Proteomes" id="UP000276133"/>
    </source>
</evidence>
<dbReference type="AlphaFoldDB" id="A0A3M7QC06"/>
<evidence type="ECO:0000313" key="1">
    <source>
        <dbReference type="EMBL" id="RNA08833.1"/>
    </source>
</evidence>
<protein>
    <submittedName>
        <fullName evidence="1">Uncharacterized protein</fullName>
    </submittedName>
</protein>
<comment type="caution">
    <text evidence="1">The sequence shown here is derived from an EMBL/GenBank/DDBJ whole genome shotgun (WGS) entry which is preliminary data.</text>
</comment>
<dbReference type="Proteomes" id="UP000276133">
    <property type="component" value="Unassembled WGS sequence"/>
</dbReference>
<name>A0A3M7QC06_BRAPC</name>
<reference evidence="1 2" key="1">
    <citation type="journal article" date="2018" name="Sci. Rep.">
        <title>Genomic signatures of local adaptation to the degree of environmental predictability in rotifers.</title>
        <authorList>
            <person name="Franch-Gras L."/>
            <person name="Hahn C."/>
            <person name="Garcia-Roger E.M."/>
            <person name="Carmona M.J."/>
            <person name="Serra M."/>
            <person name="Gomez A."/>
        </authorList>
    </citation>
    <scope>NUCLEOTIDE SEQUENCE [LARGE SCALE GENOMIC DNA]</scope>
    <source>
        <strain evidence="1">HYR1</strain>
    </source>
</reference>
<sequence>MDFKKVEIFDCLTTVGNLRHKASRNLAMVAVWFLHTIIKQLSMDGNGLQVDFVMPDGRKTREHCEVLFKKFKKFKKKVLN</sequence>